<comment type="caution">
    <text evidence="2">The sequence shown here is derived from an EMBL/GenBank/DDBJ whole genome shotgun (WGS) entry which is preliminary data.</text>
</comment>
<feature type="region of interest" description="Disordered" evidence="1">
    <location>
        <begin position="1"/>
        <end position="21"/>
    </location>
</feature>
<dbReference type="EMBL" id="CAVNYO010000405">
    <property type="protein sequence ID" value="CAK5275743.1"/>
    <property type="molecule type" value="Genomic_DNA"/>
</dbReference>
<keyword evidence="3" id="KW-1185">Reference proteome</keyword>
<dbReference type="Proteomes" id="UP001295794">
    <property type="component" value="Unassembled WGS sequence"/>
</dbReference>
<protein>
    <submittedName>
        <fullName evidence="2">Uncharacterized protein</fullName>
    </submittedName>
</protein>
<evidence type="ECO:0000313" key="3">
    <source>
        <dbReference type="Proteomes" id="UP001295794"/>
    </source>
</evidence>
<accession>A0AAD2HH17</accession>
<reference evidence="2" key="1">
    <citation type="submission" date="2023-11" db="EMBL/GenBank/DDBJ databases">
        <authorList>
            <person name="De Vega J J."/>
            <person name="De Vega J J."/>
        </authorList>
    </citation>
    <scope>NUCLEOTIDE SEQUENCE</scope>
</reference>
<evidence type="ECO:0000256" key="1">
    <source>
        <dbReference type="SAM" id="MobiDB-lite"/>
    </source>
</evidence>
<gene>
    <name evidence="2" type="ORF">MYCIT1_LOCUS23705</name>
</gene>
<proteinExistence type="predicted"/>
<dbReference type="AlphaFoldDB" id="A0AAD2HH17"/>
<evidence type="ECO:0000313" key="2">
    <source>
        <dbReference type="EMBL" id="CAK5275743.1"/>
    </source>
</evidence>
<organism evidence="2 3">
    <name type="scientific">Mycena citricolor</name>
    <dbReference type="NCBI Taxonomy" id="2018698"/>
    <lineage>
        <taxon>Eukaryota</taxon>
        <taxon>Fungi</taxon>
        <taxon>Dikarya</taxon>
        <taxon>Basidiomycota</taxon>
        <taxon>Agaricomycotina</taxon>
        <taxon>Agaricomycetes</taxon>
        <taxon>Agaricomycetidae</taxon>
        <taxon>Agaricales</taxon>
        <taxon>Marasmiineae</taxon>
        <taxon>Mycenaceae</taxon>
        <taxon>Mycena</taxon>
    </lineage>
</organism>
<sequence>MNSQQDPGPAAGTRYGTSFSQPPKEIMEYSCAGLWRPSDCRSFDDMGRLWGYQRDQSPGTYTVSRMWASHHV</sequence>
<name>A0AAD2HH17_9AGAR</name>